<keyword evidence="3" id="KW-0813">Transport</keyword>
<gene>
    <name evidence="11" type="ORF">ACFOOR_04960</name>
</gene>
<keyword evidence="6 9" id="KW-1133">Transmembrane helix</keyword>
<feature type="transmembrane region" description="Helical" evidence="9">
    <location>
        <begin position="253"/>
        <end position="277"/>
    </location>
</feature>
<feature type="transmembrane region" description="Helical" evidence="9">
    <location>
        <begin position="164"/>
        <end position="191"/>
    </location>
</feature>
<dbReference type="RefSeq" id="WP_343164774.1">
    <property type="nucleotide sequence ID" value="NZ_JBHRSV010000003.1"/>
</dbReference>
<organism evidence="11 12">
    <name type="scientific">Hyphobacterium vulgare</name>
    <dbReference type="NCBI Taxonomy" id="1736751"/>
    <lineage>
        <taxon>Bacteria</taxon>
        <taxon>Pseudomonadati</taxon>
        <taxon>Pseudomonadota</taxon>
        <taxon>Alphaproteobacteria</taxon>
        <taxon>Maricaulales</taxon>
        <taxon>Maricaulaceae</taxon>
        <taxon>Hyphobacterium</taxon>
    </lineage>
</organism>
<evidence type="ECO:0000256" key="7">
    <source>
        <dbReference type="ARBA" id="ARBA00023047"/>
    </source>
</evidence>
<dbReference type="Pfam" id="PF01061">
    <property type="entry name" value="ABC2_membrane"/>
    <property type="match status" value="1"/>
</dbReference>
<keyword evidence="7" id="KW-0625">Polysaccharide transport</keyword>
<feature type="transmembrane region" description="Helical" evidence="9">
    <location>
        <begin position="90"/>
        <end position="116"/>
    </location>
</feature>
<keyword evidence="12" id="KW-1185">Reference proteome</keyword>
<dbReference type="PANTHER" id="PTHR30413">
    <property type="entry name" value="INNER MEMBRANE TRANSPORT PERMEASE"/>
    <property type="match status" value="1"/>
</dbReference>
<protein>
    <submittedName>
        <fullName evidence="11">ABC transporter permease</fullName>
    </submittedName>
</protein>
<evidence type="ECO:0000256" key="5">
    <source>
        <dbReference type="ARBA" id="ARBA00022692"/>
    </source>
</evidence>
<feature type="transmembrane region" description="Helical" evidence="9">
    <location>
        <begin position="198"/>
        <end position="217"/>
    </location>
</feature>
<evidence type="ECO:0000313" key="11">
    <source>
        <dbReference type="EMBL" id="MFC2925447.1"/>
    </source>
</evidence>
<dbReference type="EMBL" id="JBHRSV010000003">
    <property type="protein sequence ID" value="MFC2925447.1"/>
    <property type="molecule type" value="Genomic_DNA"/>
</dbReference>
<keyword evidence="7" id="KW-0762">Sugar transport</keyword>
<reference evidence="12" key="1">
    <citation type="journal article" date="2019" name="Int. J. Syst. Evol. Microbiol.">
        <title>The Global Catalogue of Microorganisms (GCM) 10K type strain sequencing project: providing services to taxonomists for standard genome sequencing and annotation.</title>
        <authorList>
            <consortium name="The Broad Institute Genomics Platform"/>
            <consortium name="The Broad Institute Genome Sequencing Center for Infectious Disease"/>
            <person name="Wu L."/>
            <person name="Ma J."/>
        </authorList>
    </citation>
    <scope>NUCLEOTIDE SEQUENCE [LARGE SCALE GENOMIC DNA]</scope>
    <source>
        <strain evidence="12">KCTC 52487</strain>
    </source>
</reference>
<evidence type="ECO:0000256" key="9">
    <source>
        <dbReference type="SAM" id="Phobius"/>
    </source>
</evidence>
<dbReference type="PANTHER" id="PTHR30413:SF10">
    <property type="entry name" value="CAPSULE POLYSACCHARIDE EXPORT INNER-MEMBRANE PROTEIN CTRC"/>
    <property type="match status" value="1"/>
</dbReference>
<evidence type="ECO:0000256" key="4">
    <source>
        <dbReference type="ARBA" id="ARBA00022475"/>
    </source>
</evidence>
<comment type="similarity">
    <text evidence="2">Belongs to the ABC-2 integral membrane protein family.</text>
</comment>
<keyword evidence="5 9" id="KW-0812">Transmembrane</keyword>
<feature type="domain" description="ABC-2 type transporter transmembrane" evidence="10">
    <location>
        <begin position="66"/>
        <end position="243"/>
    </location>
</feature>
<evidence type="ECO:0000256" key="3">
    <source>
        <dbReference type="ARBA" id="ARBA00022448"/>
    </source>
</evidence>
<keyword evidence="4" id="KW-1003">Cell membrane</keyword>
<dbReference type="InterPro" id="IPR013525">
    <property type="entry name" value="ABC2_TM"/>
</dbReference>
<comment type="caution">
    <text evidence="11">The sequence shown here is derived from an EMBL/GenBank/DDBJ whole genome shotgun (WGS) entry which is preliminary data.</text>
</comment>
<evidence type="ECO:0000256" key="1">
    <source>
        <dbReference type="ARBA" id="ARBA00004651"/>
    </source>
</evidence>
<feature type="transmembrane region" description="Helical" evidence="9">
    <location>
        <begin position="137"/>
        <end position="158"/>
    </location>
</feature>
<sequence>MESAPSGEPDRALARYEYDAASSGFAYAMRDIREGLRRTSLAATLIRAGFIQRHNGVVSAIFWTLLITVATVGGMAILWGRIFAADLQFFLPYVACGIIVWGLISSLLNGAAGVFIAARGTYTQTPMAKTLFAIRSVGIELITFLVKLVVLVGAMLLVSRTVGLLDLVLAVAGLSLILITGFSLCLSLGVLGARFRDVPNLTSVALTFAFFLTPVFWTTDRLGDWSWVVKLNPLYHYLNIFRGPLMGLDGTGLSFAVAGGVTAASAVIGWVCFGLFARRLNYWA</sequence>
<dbReference type="Proteomes" id="UP001595379">
    <property type="component" value="Unassembled WGS sequence"/>
</dbReference>
<proteinExistence type="inferred from homology"/>
<evidence type="ECO:0000259" key="10">
    <source>
        <dbReference type="Pfam" id="PF01061"/>
    </source>
</evidence>
<comment type="subcellular location">
    <subcellularLocation>
        <location evidence="1">Cell membrane</location>
        <topology evidence="1">Multi-pass membrane protein</topology>
    </subcellularLocation>
</comment>
<accession>A0ABV6ZVK1</accession>
<evidence type="ECO:0000313" key="12">
    <source>
        <dbReference type="Proteomes" id="UP001595379"/>
    </source>
</evidence>
<keyword evidence="8 9" id="KW-0472">Membrane</keyword>
<name>A0ABV6ZVK1_9PROT</name>
<evidence type="ECO:0000256" key="8">
    <source>
        <dbReference type="ARBA" id="ARBA00023136"/>
    </source>
</evidence>
<feature type="transmembrane region" description="Helical" evidence="9">
    <location>
        <begin position="60"/>
        <end position="84"/>
    </location>
</feature>
<evidence type="ECO:0000256" key="2">
    <source>
        <dbReference type="ARBA" id="ARBA00007783"/>
    </source>
</evidence>
<evidence type="ECO:0000256" key="6">
    <source>
        <dbReference type="ARBA" id="ARBA00022989"/>
    </source>
</evidence>